<evidence type="ECO:0000313" key="2">
    <source>
        <dbReference type="Proteomes" id="UP000199614"/>
    </source>
</evidence>
<evidence type="ECO:0000313" key="1">
    <source>
        <dbReference type="EMBL" id="SFO35856.1"/>
    </source>
</evidence>
<reference evidence="1 2" key="1">
    <citation type="submission" date="2016-10" db="EMBL/GenBank/DDBJ databases">
        <authorList>
            <person name="de Groot N.N."/>
        </authorList>
    </citation>
    <scope>NUCLEOTIDE SEQUENCE [LARGE SCALE GENOMIC DNA]</scope>
    <source>
        <strain evidence="1 2">CGMCC 4.1877</strain>
    </source>
</reference>
<dbReference type="Proteomes" id="UP000199614">
    <property type="component" value="Unassembled WGS sequence"/>
</dbReference>
<dbReference type="RefSeq" id="WP_093353665.1">
    <property type="nucleotide sequence ID" value="NZ_FOUY01000047.1"/>
</dbReference>
<gene>
    <name evidence="1" type="ORF">SAMN05216207_104713</name>
</gene>
<accession>A0A1I5GIZ7</accession>
<dbReference type="OrthoDB" id="4316651at2"/>
<sequence length="72" mass="7393">MTSTPYLTQPGGLSAISEAIRGVLHAPGRDPLGSSQVHAMESTPCEGADDLCGAPAGQLCEPWCPSWAADPE</sequence>
<dbReference type="EMBL" id="FOUY01000047">
    <property type="protein sequence ID" value="SFO35856.1"/>
    <property type="molecule type" value="Genomic_DNA"/>
</dbReference>
<keyword evidence="2" id="KW-1185">Reference proteome</keyword>
<dbReference type="STRING" id="260086.SAMN05216207_104713"/>
<proteinExistence type="predicted"/>
<dbReference type="AlphaFoldDB" id="A0A1I5GIZ7"/>
<protein>
    <submittedName>
        <fullName evidence="1">Uncharacterized protein</fullName>
    </submittedName>
</protein>
<organism evidence="1 2">
    <name type="scientific">Pseudonocardia ammonioxydans</name>
    <dbReference type="NCBI Taxonomy" id="260086"/>
    <lineage>
        <taxon>Bacteria</taxon>
        <taxon>Bacillati</taxon>
        <taxon>Actinomycetota</taxon>
        <taxon>Actinomycetes</taxon>
        <taxon>Pseudonocardiales</taxon>
        <taxon>Pseudonocardiaceae</taxon>
        <taxon>Pseudonocardia</taxon>
    </lineage>
</organism>
<name>A0A1I5GIZ7_PSUAM</name>